<keyword evidence="1" id="KW-0732">Signal</keyword>
<dbReference type="InterPro" id="IPR006626">
    <property type="entry name" value="PbH1"/>
</dbReference>
<gene>
    <name evidence="2" type="ORF">BST92_00980</name>
</gene>
<name>A0A2S7U6G3_9FLAO</name>
<feature type="signal peptide" evidence="1">
    <location>
        <begin position="1"/>
        <end position="20"/>
    </location>
</feature>
<dbReference type="SUPFAM" id="SSF51126">
    <property type="entry name" value="Pectin lyase-like"/>
    <property type="match status" value="2"/>
</dbReference>
<reference evidence="2 3" key="1">
    <citation type="submission" date="2017-01" db="EMBL/GenBank/DDBJ databases">
        <title>Trade-off between light-utilization and light-protection in marine flavobacteria.</title>
        <authorList>
            <person name="Kumagai Y."/>
            <person name="Yoshizawa S."/>
            <person name="Kogure K."/>
            <person name="Iwasaki W."/>
        </authorList>
    </citation>
    <scope>NUCLEOTIDE SEQUENCE [LARGE SCALE GENOMIC DNA]</scope>
    <source>
        <strain evidence="2 3">KCTC 32109</strain>
    </source>
</reference>
<organism evidence="2 3">
    <name type="scientific">Nonlabens arenilitoris</name>
    <dbReference type="NCBI Taxonomy" id="1217969"/>
    <lineage>
        <taxon>Bacteria</taxon>
        <taxon>Pseudomonadati</taxon>
        <taxon>Bacteroidota</taxon>
        <taxon>Flavobacteriia</taxon>
        <taxon>Flavobacteriales</taxon>
        <taxon>Flavobacteriaceae</taxon>
        <taxon>Nonlabens</taxon>
    </lineage>
</organism>
<dbReference type="Gene3D" id="2.160.20.10">
    <property type="entry name" value="Single-stranded right-handed beta-helix, Pectin lyase-like"/>
    <property type="match status" value="2"/>
</dbReference>
<dbReference type="Proteomes" id="UP000239747">
    <property type="component" value="Unassembled WGS sequence"/>
</dbReference>
<evidence type="ECO:0000256" key="1">
    <source>
        <dbReference type="SAM" id="SignalP"/>
    </source>
</evidence>
<dbReference type="CDD" id="cd14251">
    <property type="entry name" value="PL-6"/>
    <property type="match status" value="1"/>
</dbReference>
<keyword evidence="3" id="KW-1185">Reference proteome</keyword>
<dbReference type="InterPro" id="IPR039513">
    <property type="entry name" value="PL-6"/>
</dbReference>
<dbReference type="RefSeq" id="WP_105069779.1">
    <property type="nucleotide sequence ID" value="NZ_MTPW01000001.1"/>
</dbReference>
<dbReference type="SMART" id="SM00710">
    <property type="entry name" value="PbH1"/>
    <property type="match status" value="9"/>
</dbReference>
<dbReference type="AlphaFoldDB" id="A0A2S7U6G3"/>
<feature type="chain" id="PRO_5015487232" description="Alginate lyase" evidence="1">
    <location>
        <begin position="21"/>
        <end position="799"/>
    </location>
</feature>
<dbReference type="EMBL" id="MTPW01000001">
    <property type="protein sequence ID" value="PQJ30596.1"/>
    <property type="molecule type" value="Genomic_DNA"/>
</dbReference>
<evidence type="ECO:0008006" key="4">
    <source>
        <dbReference type="Google" id="ProtNLM"/>
    </source>
</evidence>
<proteinExistence type="predicted"/>
<dbReference type="InterPro" id="IPR012334">
    <property type="entry name" value="Pectin_lyas_fold"/>
</dbReference>
<comment type="caution">
    <text evidence="2">The sequence shown here is derived from an EMBL/GenBank/DDBJ whole genome shotgun (WGS) entry which is preliminary data.</text>
</comment>
<protein>
    <recommendedName>
        <fullName evidence="4">Alginate lyase</fullName>
    </recommendedName>
</protein>
<dbReference type="Pfam" id="PF14592">
    <property type="entry name" value="Chondroitinas_B"/>
    <property type="match status" value="1"/>
</dbReference>
<evidence type="ECO:0000313" key="3">
    <source>
        <dbReference type="Proteomes" id="UP000239747"/>
    </source>
</evidence>
<evidence type="ECO:0000313" key="2">
    <source>
        <dbReference type="EMBL" id="PQJ30596.1"/>
    </source>
</evidence>
<dbReference type="OrthoDB" id="6475864at2"/>
<sequence length="799" mass="87355">MKIKVNIVIWFLLCLAFAKAQTIPVSDASELSQAIKNAQPGDTIVMINKEWKDVEIKFKAIGTAQKPIVLRSETAGSVKLTGNSTLRIGGDYLEVHGLWFENGNVGKNNVVRFEADSDTPATNSRLTNSAIINVNPDSRDITNYYIALHGKNNRIDHCSLLGKLNKGPAIAVRLKNSIVNNHRIDHNYFGERLPLGFNGGETIRIGTSTYSKQSSRTIVENNFFERCSGEMEIISIKSAHNVVRNNLILESEGTITLRHGDYNIIEGNVIIGNNLPKTGGIRMINKGNIIRNNIIIGTTGKDLRAPICVMNGIPNSELNEYDPVVDGIIQNNTIINCSPVTLGIGSRSNATVAPVNTKFENNLIYNSNRGLAILSGDDISGISMAGNKVNSTLIEDFNGVDVVDFKLEAANGIYIPTADSDALLAGVKTSPKVRVDATGALRSQLRAGAIVPGNFKPAIALTSQAGVSFIKIDELRNLSKDIAVTVLDVEPGEKTLEKAIKNMSGPTILKLTEGNYFITKAIKLSQNLTIIGRGNDKTFLKISEEADKAPQYIFRLNGANELKIKGIHIDGYTTSETVKYGITSSNNPSSDLYSLYLEDVTFINFKNTDGGAIFKAYAGTKADTISIKNSRFKDSYRGLNLSYENDETGKYNAEHIRIENSSFIDIDQFAINYTRSGIDPGTRGGHLLIDHCIFYRVDDSDKGRIIKVNGIENVHIKNSVIDNSRATSSIVHLKGNNHVIENCVVFNSGKVKLSANAQEINLERFNPKWENTENFKVKNGSGLINAGTDQKNIGLINND</sequence>
<dbReference type="InterPro" id="IPR011050">
    <property type="entry name" value="Pectin_lyase_fold/virulence"/>
</dbReference>
<accession>A0A2S7U6G3</accession>